<dbReference type="InterPro" id="IPR000620">
    <property type="entry name" value="EamA_dom"/>
</dbReference>
<feature type="transmembrane region" description="Helical" evidence="6">
    <location>
        <begin position="544"/>
        <end position="562"/>
    </location>
</feature>
<dbReference type="EMBL" id="WHWC01000005">
    <property type="protein sequence ID" value="KAG8382044.1"/>
    <property type="molecule type" value="Genomic_DNA"/>
</dbReference>
<dbReference type="Pfam" id="PF00892">
    <property type="entry name" value="EamA"/>
    <property type="match status" value="4"/>
</dbReference>
<dbReference type="InterPro" id="IPR037185">
    <property type="entry name" value="EmrE-like"/>
</dbReference>
<keyword evidence="4 6" id="KW-1133">Transmembrane helix</keyword>
<sequence length="727" mass="78574">MAAAMSTADMNGGDVWRAHTAMAAVQLFNGGYHVITKVALTAGVNQLVFCVFRDLLALSILAPVAYFREKRLRLPLNRYFIKMFFLLGLTGIFGNQLLFLIGLGYTNPTYAAAIQPAIPVFTFIFAVMMGTETVNLRKTEGQAKLGGILVCISGAVLMAIFRGPAVIGYNESTSAPYNEISAKGQPELAGSLMSSFLEFGLDHWHLGVLCLIGNCMCMAMYIAIQAPLLAKYPASISMTAYSYFFGALLMVLTSSFMTNKSTDWNLTQSEALAVCYAGVVTSALNYGIITWSNKIIGPALVALYNPLQPAASAFLSSIFLGSPIYLGSILGGILIIAGLYLVTWASYRERQVTTRGIPHDYRSSEPLINSDSSKSQFILLQLSVNNRSIVTRNISTVVKRIAAAMPPPAIVNGGDVWRAHTGMVVVQLFNGGYHVVTKVALTAGVNQLVFCVFRDLLALSILAPLAYFREKSQRPPLNRHFVVAFFFLGLTGIFGNQVLFLIGLGYTNSTYAAAIQPSVPVFTFILAVLMGTETVNLRKREGQAKLGGILVCISGAILMAIFRGPAVIGSAPYNEISAKGQPERAGWSMSSFLEFGIDHWHLGVLCLIGNCMCLATFIAIQAPLLAKYPASISMTAYSYFFGTLLVVLTSSFMTNKSSDWNLTQSEALAVCYAGIVTSPLNYGIITWSNKIIGPSLVALYNPLQPAAAAFLSSIFLGSPIYLGRFYL</sequence>
<dbReference type="GO" id="GO:0022857">
    <property type="term" value="F:transmembrane transporter activity"/>
    <property type="evidence" value="ECO:0007669"/>
    <property type="project" value="InterPro"/>
</dbReference>
<evidence type="ECO:0000313" key="9">
    <source>
        <dbReference type="Proteomes" id="UP000826271"/>
    </source>
</evidence>
<reference evidence="8" key="1">
    <citation type="submission" date="2019-10" db="EMBL/GenBank/DDBJ databases">
        <authorList>
            <person name="Zhang R."/>
            <person name="Pan Y."/>
            <person name="Wang J."/>
            <person name="Ma R."/>
            <person name="Yu S."/>
        </authorList>
    </citation>
    <scope>NUCLEOTIDE SEQUENCE</scope>
    <source>
        <strain evidence="8">LA-IB0</strain>
        <tissue evidence="8">Leaf</tissue>
    </source>
</reference>
<feature type="transmembrane region" description="Helical" evidence="6">
    <location>
        <begin position="110"/>
        <end position="131"/>
    </location>
</feature>
<feature type="transmembrane region" description="Helical" evidence="6">
    <location>
        <begin position="600"/>
        <end position="624"/>
    </location>
</feature>
<feature type="transmembrane region" description="Helical" evidence="6">
    <location>
        <begin position="204"/>
        <end position="228"/>
    </location>
</feature>
<feature type="transmembrane region" description="Helical" evidence="6">
    <location>
        <begin position="271"/>
        <end position="289"/>
    </location>
</feature>
<feature type="transmembrane region" description="Helical" evidence="6">
    <location>
        <begin position="481"/>
        <end position="505"/>
    </location>
</feature>
<feature type="transmembrane region" description="Helical" evidence="6">
    <location>
        <begin position="636"/>
        <end position="653"/>
    </location>
</feature>
<protein>
    <recommendedName>
        <fullName evidence="7">EamA domain-containing protein</fullName>
    </recommendedName>
</protein>
<dbReference type="Proteomes" id="UP000826271">
    <property type="component" value="Unassembled WGS sequence"/>
</dbReference>
<feature type="domain" description="EamA" evidence="7">
    <location>
        <begin position="423"/>
        <end position="559"/>
    </location>
</feature>
<evidence type="ECO:0000256" key="4">
    <source>
        <dbReference type="ARBA" id="ARBA00022989"/>
    </source>
</evidence>
<evidence type="ECO:0000256" key="1">
    <source>
        <dbReference type="ARBA" id="ARBA00004141"/>
    </source>
</evidence>
<gene>
    <name evidence="8" type="ORF">BUALT_Bualt05G0035600</name>
</gene>
<evidence type="ECO:0000256" key="2">
    <source>
        <dbReference type="ARBA" id="ARBA00007635"/>
    </source>
</evidence>
<keyword evidence="5 6" id="KW-0472">Membrane</keyword>
<feature type="domain" description="EamA" evidence="7">
    <location>
        <begin position="602"/>
        <end position="722"/>
    </location>
</feature>
<proteinExistence type="inferred from homology"/>
<feature type="transmembrane region" description="Helical" evidence="6">
    <location>
        <begin position="301"/>
        <end position="319"/>
    </location>
</feature>
<evidence type="ECO:0000313" key="8">
    <source>
        <dbReference type="EMBL" id="KAG8382044.1"/>
    </source>
</evidence>
<comment type="similarity">
    <text evidence="2">Belongs to the drug/metabolite transporter (DMT) superfamily. Plant drug/metabolite exporter (P-DME) (TC 2.A.7.4) family.</text>
</comment>
<dbReference type="AlphaFoldDB" id="A0AAV6XHS3"/>
<evidence type="ECO:0000256" key="6">
    <source>
        <dbReference type="SAM" id="Phobius"/>
    </source>
</evidence>
<dbReference type="SUPFAM" id="SSF103481">
    <property type="entry name" value="Multidrug resistance efflux transporter EmrE"/>
    <property type="match status" value="3"/>
</dbReference>
<feature type="transmembrane region" description="Helical" evidence="6">
    <location>
        <begin position="143"/>
        <end position="161"/>
    </location>
</feature>
<feature type="transmembrane region" description="Helical" evidence="6">
    <location>
        <begin position="240"/>
        <end position="259"/>
    </location>
</feature>
<feature type="transmembrane region" description="Helical" evidence="6">
    <location>
        <begin position="79"/>
        <end position="104"/>
    </location>
</feature>
<name>A0AAV6XHS3_9LAMI</name>
<evidence type="ECO:0000259" key="7">
    <source>
        <dbReference type="Pfam" id="PF00892"/>
    </source>
</evidence>
<comment type="caution">
    <text evidence="8">The sequence shown here is derived from an EMBL/GenBank/DDBJ whole genome shotgun (WGS) entry which is preliminary data.</text>
</comment>
<dbReference type="PANTHER" id="PTHR31218">
    <property type="entry name" value="WAT1-RELATED PROTEIN"/>
    <property type="match status" value="1"/>
</dbReference>
<evidence type="ECO:0000256" key="5">
    <source>
        <dbReference type="ARBA" id="ARBA00023136"/>
    </source>
</evidence>
<dbReference type="GO" id="GO:0016020">
    <property type="term" value="C:membrane"/>
    <property type="evidence" value="ECO:0007669"/>
    <property type="project" value="UniProtKB-SubCell"/>
</dbReference>
<feature type="domain" description="EamA" evidence="7">
    <location>
        <begin position="206"/>
        <end position="343"/>
    </location>
</feature>
<evidence type="ECO:0000256" key="3">
    <source>
        <dbReference type="ARBA" id="ARBA00022692"/>
    </source>
</evidence>
<keyword evidence="9" id="KW-1185">Reference proteome</keyword>
<feature type="transmembrane region" description="Helical" evidence="6">
    <location>
        <begin position="325"/>
        <end position="347"/>
    </location>
</feature>
<comment type="subcellular location">
    <subcellularLocation>
        <location evidence="1">Membrane</location>
        <topology evidence="1">Multi-pass membrane protein</topology>
    </subcellularLocation>
</comment>
<feature type="transmembrane region" description="Helical" evidence="6">
    <location>
        <begin position="511"/>
        <end position="532"/>
    </location>
</feature>
<dbReference type="InterPro" id="IPR030184">
    <property type="entry name" value="WAT1-related"/>
</dbReference>
<feature type="transmembrane region" description="Helical" evidence="6">
    <location>
        <begin position="703"/>
        <end position="722"/>
    </location>
</feature>
<keyword evidence="3 6" id="KW-0812">Transmembrane</keyword>
<accession>A0AAV6XHS3</accession>
<organism evidence="8 9">
    <name type="scientific">Buddleja alternifolia</name>
    <dbReference type="NCBI Taxonomy" id="168488"/>
    <lineage>
        <taxon>Eukaryota</taxon>
        <taxon>Viridiplantae</taxon>
        <taxon>Streptophyta</taxon>
        <taxon>Embryophyta</taxon>
        <taxon>Tracheophyta</taxon>
        <taxon>Spermatophyta</taxon>
        <taxon>Magnoliopsida</taxon>
        <taxon>eudicotyledons</taxon>
        <taxon>Gunneridae</taxon>
        <taxon>Pentapetalae</taxon>
        <taxon>asterids</taxon>
        <taxon>lamiids</taxon>
        <taxon>Lamiales</taxon>
        <taxon>Scrophulariaceae</taxon>
        <taxon>Buddlejeae</taxon>
        <taxon>Buddleja</taxon>
    </lineage>
</organism>
<feature type="domain" description="EamA" evidence="7">
    <location>
        <begin position="21"/>
        <end position="158"/>
    </location>
</feature>